<keyword evidence="3" id="KW-0238">DNA-binding</keyword>
<dbReference type="GO" id="GO:0016787">
    <property type="term" value="F:hydrolase activity"/>
    <property type="evidence" value="ECO:0007669"/>
    <property type="project" value="UniProtKB-KW"/>
</dbReference>
<accession>A0A9Q3WPP9</accession>
<reference evidence="5" key="1">
    <citation type="journal article" date="2021" name="Environ. Microbiol.">
        <title>Cryptic niche differentiation of novel sediment ecotypes of Rugeria pomeroyi correlates with nitrate respiration.</title>
        <authorList>
            <person name="Lin X."/>
            <person name="McNichol J."/>
            <person name="Chu X."/>
            <person name="Qian Y."/>
            <person name="Luo H."/>
        </authorList>
    </citation>
    <scope>NUCLEOTIDE SEQUENCE</scope>
    <source>
        <strain evidence="5">SZCCDBB064</strain>
    </source>
</reference>
<dbReference type="SUPFAM" id="SSF116734">
    <property type="entry name" value="DNA methylase specificity domain"/>
    <property type="match status" value="2"/>
</dbReference>
<dbReference type="EC" id="3.1.21.-" evidence="5"/>
<evidence type="ECO:0000259" key="4">
    <source>
        <dbReference type="Pfam" id="PF01420"/>
    </source>
</evidence>
<sequence length="419" mass="47786">MEKIPKLRFPEFSEDWTPERCDYYLKRVSIPVDVEPERMYREIGIRSHGRGVFHKEPVRGTDLGAKRVFQVVPNSLAFNIVFAWEQALAKLSEAEAGLIASHRFPMFVSKDERSDLNFFRYFFLRPRGKYLLELASPGGAGRNKTLGQNNFAELNVTAPKFPEQQKIATFLATVDEKIEQLTREKALLEDYIKGCMQKLFSQEVRFKDDQDKDFPDWEELLVGDVFGWVRTNSLSREKLSLEATGEVQNIHYGDIHTKFGPNFHQTDEPVPYIKGSIRADFNVSDFCRVGDVVIADASEDYADIGKAIEVVETSETPLVAGLHTYIARPKGKKLATGFSGYLLRSQSMRRQIMRIAQGISVLGVSKGNLEKLKLHLPHPEEQKKIAGFLSSIDRRIDMVSKELNKAQEFKKGLLQQMFV</sequence>
<dbReference type="PANTHER" id="PTHR30408">
    <property type="entry name" value="TYPE-1 RESTRICTION ENZYME ECOKI SPECIFICITY PROTEIN"/>
    <property type="match status" value="1"/>
</dbReference>
<comment type="caution">
    <text evidence="5">The sequence shown here is derived from an EMBL/GenBank/DDBJ whole genome shotgun (WGS) entry which is preliminary data.</text>
</comment>
<evidence type="ECO:0000256" key="2">
    <source>
        <dbReference type="ARBA" id="ARBA00022747"/>
    </source>
</evidence>
<keyword evidence="5" id="KW-0378">Hydrolase</keyword>
<dbReference type="InterPro" id="IPR000055">
    <property type="entry name" value="Restrct_endonuc_typeI_TRD"/>
</dbReference>
<keyword evidence="5" id="KW-0255">Endonuclease</keyword>
<proteinExistence type="inferred from homology"/>
<dbReference type="Proteomes" id="UP000813672">
    <property type="component" value="Unassembled WGS sequence"/>
</dbReference>
<protein>
    <submittedName>
        <fullName evidence="5">Restriction endonuclease subunit S</fullName>
        <ecNumber evidence="5">3.1.21.-</ecNumber>
    </submittedName>
</protein>
<feature type="domain" description="Type I restriction modification DNA specificity" evidence="4">
    <location>
        <begin position="97"/>
        <end position="188"/>
    </location>
</feature>
<dbReference type="InterPro" id="IPR052021">
    <property type="entry name" value="Type-I_RS_S_subunit"/>
</dbReference>
<dbReference type="AlphaFoldDB" id="A0A9Q3WPP9"/>
<dbReference type="PANTHER" id="PTHR30408:SF12">
    <property type="entry name" value="TYPE I RESTRICTION ENZYME MJAVIII SPECIFICITY SUBUNIT"/>
    <property type="match status" value="1"/>
</dbReference>
<evidence type="ECO:0000256" key="3">
    <source>
        <dbReference type="ARBA" id="ARBA00023125"/>
    </source>
</evidence>
<dbReference type="GO" id="GO:0004519">
    <property type="term" value="F:endonuclease activity"/>
    <property type="evidence" value="ECO:0007669"/>
    <property type="project" value="UniProtKB-KW"/>
</dbReference>
<dbReference type="GO" id="GO:0009307">
    <property type="term" value="P:DNA restriction-modification system"/>
    <property type="evidence" value="ECO:0007669"/>
    <property type="project" value="UniProtKB-KW"/>
</dbReference>
<organism evidence="5 6">
    <name type="scientific">Ruegeria pomeroyi</name>
    <dbReference type="NCBI Taxonomy" id="89184"/>
    <lineage>
        <taxon>Bacteria</taxon>
        <taxon>Pseudomonadati</taxon>
        <taxon>Pseudomonadota</taxon>
        <taxon>Alphaproteobacteria</taxon>
        <taxon>Rhodobacterales</taxon>
        <taxon>Roseobacteraceae</taxon>
        <taxon>Ruegeria</taxon>
    </lineage>
</organism>
<evidence type="ECO:0000313" key="6">
    <source>
        <dbReference type="Proteomes" id="UP000813672"/>
    </source>
</evidence>
<dbReference type="EMBL" id="JAGQAF010000022">
    <property type="protein sequence ID" value="MCE8540140.1"/>
    <property type="molecule type" value="Genomic_DNA"/>
</dbReference>
<dbReference type="InterPro" id="IPR044946">
    <property type="entry name" value="Restrct_endonuc_typeI_TRD_sf"/>
</dbReference>
<keyword evidence="5" id="KW-0540">Nuclease</keyword>
<evidence type="ECO:0000313" key="5">
    <source>
        <dbReference type="EMBL" id="MCE8540140.1"/>
    </source>
</evidence>
<dbReference type="GO" id="GO:0003677">
    <property type="term" value="F:DNA binding"/>
    <property type="evidence" value="ECO:0007669"/>
    <property type="project" value="UniProtKB-KW"/>
</dbReference>
<keyword evidence="2" id="KW-0680">Restriction system</keyword>
<name>A0A9Q3WPP9_9RHOB</name>
<dbReference type="Gene3D" id="3.90.220.20">
    <property type="entry name" value="DNA methylase specificity domains"/>
    <property type="match status" value="2"/>
</dbReference>
<dbReference type="Pfam" id="PF01420">
    <property type="entry name" value="Methylase_S"/>
    <property type="match status" value="2"/>
</dbReference>
<dbReference type="RefSeq" id="WP_234222074.1">
    <property type="nucleotide sequence ID" value="NZ_JAGQAF010000022.1"/>
</dbReference>
<feature type="domain" description="Type I restriction modification DNA specificity" evidence="4">
    <location>
        <begin position="317"/>
        <end position="405"/>
    </location>
</feature>
<evidence type="ECO:0000256" key="1">
    <source>
        <dbReference type="ARBA" id="ARBA00010923"/>
    </source>
</evidence>
<comment type="similarity">
    <text evidence="1">Belongs to the type-I restriction system S methylase family.</text>
</comment>
<gene>
    <name evidence="5" type="ORF">KBY27_21975</name>
</gene>